<reference evidence="1" key="1">
    <citation type="submission" date="2011-11" db="EMBL/GenBank/DDBJ databases">
        <title>The Genome Sequence of Fusarium oxysporum PHW808.</title>
        <authorList>
            <consortium name="The Broad Institute Genome Sequencing Platform"/>
            <person name="Ma L.-J."/>
            <person name="Gale L.R."/>
            <person name="Schwartz D.C."/>
            <person name="Zhou S."/>
            <person name="Corby-Kistler H."/>
            <person name="Young S.K."/>
            <person name="Zeng Q."/>
            <person name="Gargeya S."/>
            <person name="Fitzgerald M."/>
            <person name="Haas B."/>
            <person name="Abouelleil A."/>
            <person name="Alvarado L."/>
            <person name="Arachchi H.M."/>
            <person name="Berlin A."/>
            <person name="Brown A."/>
            <person name="Chapman S.B."/>
            <person name="Chen Z."/>
            <person name="Dunbar C."/>
            <person name="Freedman E."/>
            <person name="Gearin G."/>
            <person name="Goldberg J."/>
            <person name="Griggs A."/>
            <person name="Gujja S."/>
            <person name="Heiman D."/>
            <person name="Howarth C."/>
            <person name="Larson L."/>
            <person name="Lui A."/>
            <person name="MacDonald P.J.P."/>
            <person name="Montmayeur A."/>
            <person name="Murphy C."/>
            <person name="Neiman D."/>
            <person name="Pearson M."/>
            <person name="Priest M."/>
            <person name="Roberts A."/>
            <person name="Saif S."/>
            <person name="Shea T."/>
            <person name="Shenoy N."/>
            <person name="Sisk P."/>
            <person name="Stolte C."/>
            <person name="Sykes S."/>
            <person name="Wortman J."/>
            <person name="Nusbaum C."/>
            <person name="Birren B."/>
        </authorList>
    </citation>
    <scope>NUCLEOTIDE SEQUENCE [LARGE SCALE GENOMIC DNA]</scope>
    <source>
        <strain evidence="1">54008</strain>
    </source>
</reference>
<dbReference type="HOGENOM" id="CLU_2979188_0_0_1"/>
<reference evidence="1" key="2">
    <citation type="submission" date="2014-03" db="EMBL/GenBank/DDBJ databases">
        <title>The Genome Annotation of Fusarium oxysporum PHW808.</title>
        <authorList>
            <consortium name="The Broad Institute Genomics Platform"/>
            <person name="Ma L.-J."/>
            <person name="Corby-Kistler H."/>
            <person name="Broz K."/>
            <person name="Gale L.R."/>
            <person name="Jonkers W."/>
            <person name="O'Donnell K."/>
            <person name="Ploetz R."/>
            <person name="Steinberg C."/>
            <person name="Schwartz D.C."/>
            <person name="VanEtten H."/>
            <person name="Zhou S."/>
            <person name="Young S.K."/>
            <person name="Zeng Q."/>
            <person name="Gargeya S."/>
            <person name="Fitzgerald M."/>
            <person name="Abouelleil A."/>
            <person name="Alvarado L."/>
            <person name="Chapman S.B."/>
            <person name="Gainer-Dewar J."/>
            <person name="Goldberg J."/>
            <person name="Griggs A."/>
            <person name="Gujja S."/>
            <person name="Hansen M."/>
            <person name="Howarth C."/>
            <person name="Imamovic A."/>
            <person name="Ireland A."/>
            <person name="Larimer J."/>
            <person name="McCowan C."/>
            <person name="Murphy C."/>
            <person name="Pearson M."/>
            <person name="Poon T.W."/>
            <person name="Priest M."/>
            <person name="Roberts A."/>
            <person name="Saif S."/>
            <person name="Shea T."/>
            <person name="Sykes S."/>
            <person name="Wortman J."/>
            <person name="Nusbaum C."/>
            <person name="Birren B."/>
        </authorList>
    </citation>
    <scope>NUCLEOTIDE SEQUENCE</scope>
    <source>
        <strain evidence="1">54008</strain>
    </source>
</reference>
<sequence length="58" mass="6279">MVMAPGCSFKAPGVSTLEMPLPSVTAQGFLQHILESRLIQNHMMCQSAIVVRKHVSGN</sequence>
<organism evidence="1">
    <name type="scientific">Fusarium oxysporum f. sp. conglutinans race 2 54008</name>
    <dbReference type="NCBI Taxonomy" id="1089457"/>
    <lineage>
        <taxon>Eukaryota</taxon>
        <taxon>Fungi</taxon>
        <taxon>Dikarya</taxon>
        <taxon>Ascomycota</taxon>
        <taxon>Pezizomycotina</taxon>
        <taxon>Sordariomycetes</taxon>
        <taxon>Hypocreomycetidae</taxon>
        <taxon>Hypocreales</taxon>
        <taxon>Nectriaceae</taxon>
        <taxon>Fusarium</taxon>
        <taxon>Fusarium oxysporum species complex</taxon>
    </lineage>
</organism>
<dbReference type="AlphaFoldDB" id="X0H1E8"/>
<gene>
    <name evidence="1" type="ORF">FOPG_17901</name>
</gene>
<dbReference type="EMBL" id="KK033530">
    <property type="protein sequence ID" value="EXL65901.1"/>
    <property type="molecule type" value="Genomic_DNA"/>
</dbReference>
<protein>
    <submittedName>
        <fullName evidence="1">Uncharacterized protein</fullName>
    </submittedName>
</protein>
<proteinExistence type="predicted"/>
<evidence type="ECO:0000313" key="1">
    <source>
        <dbReference type="EMBL" id="EXL65901.1"/>
    </source>
</evidence>
<accession>X0H1E8</accession>
<dbReference type="Proteomes" id="UP000030676">
    <property type="component" value="Unassembled WGS sequence"/>
</dbReference>
<name>X0H1E8_FUSOX</name>